<reference evidence="11" key="1">
    <citation type="submission" date="2023-07" db="EMBL/GenBank/DDBJ databases">
        <title>Defluviimonas sediminis sp. nov., isolated from mangrove sediment.</title>
        <authorList>
            <person name="Liu L."/>
            <person name="Li J."/>
            <person name="Huang Y."/>
            <person name="Pan J."/>
            <person name="Li M."/>
        </authorList>
    </citation>
    <scope>NUCLEOTIDE SEQUENCE [LARGE SCALE GENOMIC DNA]</scope>
    <source>
        <strain evidence="11">FT324</strain>
    </source>
</reference>
<dbReference type="EMBL" id="JAOCQF010000006">
    <property type="protein sequence ID" value="MCT8331775.1"/>
    <property type="molecule type" value="Genomic_DNA"/>
</dbReference>
<dbReference type="RefSeq" id="WP_261497684.1">
    <property type="nucleotide sequence ID" value="NZ_JAOCQF010000006.1"/>
</dbReference>
<dbReference type="CDD" id="cd07332">
    <property type="entry name" value="M48C_Oma1_like"/>
    <property type="match status" value="1"/>
</dbReference>
<dbReference type="Pfam" id="PF01435">
    <property type="entry name" value="Peptidase_M48"/>
    <property type="match status" value="1"/>
</dbReference>
<evidence type="ECO:0000259" key="9">
    <source>
        <dbReference type="Pfam" id="PF23368"/>
    </source>
</evidence>
<feature type="domain" description="DUF7092" evidence="9">
    <location>
        <begin position="8"/>
        <end position="92"/>
    </location>
</feature>
<protein>
    <submittedName>
        <fullName evidence="10">M48 family metallopeptidase</fullName>
    </submittedName>
</protein>
<keyword evidence="7" id="KW-0472">Membrane</keyword>
<evidence type="ECO:0000259" key="8">
    <source>
        <dbReference type="Pfam" id="PF01435"/>
    </source>
</evidence>
<evidence type="ECO:0000313" key="10">
    <source>
        <dbReference type="EMBL" id="MCT8331775.1"/>
    </source>
</evidence>
<evidence type="ECO:0000313" key="11">
    <source>
        <dbReference type="Proteomes" id="UP001205601"/>
    </source>
</evidence>
<dbReference type="InterPro" id="IPR051156">
    <property type="entry name" value="Mito/Outer_Membr_Metalloprot"/>
</dbReference>
<keyword evidence="3 6" id="KW-0378">Hydrolase</keyword>
<keyword evidence="7" id="KW-0812">Transmembrane</keyword>
<proteinExistence type="inferred from homology"/>
<evidence type="ECO:0000256" key="6">
    <source>
        <dbReference type="RuleBase" id="RU003983"/>
    </source>
</evidence>
<feature type="domain" description="Peptidase M48" evidence="8">
    <location>
        <begin position="180"/>
        <end position="350"/>
    </location>
</feature>
<comment type="similarity">
    <text evidence="6">Belongs to the peptidase M48 family.</text>
</comment>
<evidence type="ECO:0000256" key="7">
    <source>
        <dbReference type="SAM" id="Phobius"/>
    </source>
</evidence>
<organism evidence="10 11">
    <name type="scientific">Albidovulum sediminis</name>
    <dbReference type="NCBI Taxonomy" id="3066345"/>
    <lineage>
        <taxon>Bacteria</taxon>
        <taxon>Pseudomonadati</taxon>
        <taxon>Pseudomonadota</taxon>
        <taxon>Alphaproteobacteria</taxon>
        <taxon>Rhodobacterales</taxon>
        <taxon>Paracoccaceae</taxon>
        <taxon>Albidovulum</taxon>
    </lineage>
</organism>
<dbReference type="InterPro" id="IPR001915">
    <property type="entry name" value="Peptidase_M48"/>
</dbReference>
<evidence type="ECO:0000256" key="5">
    <source>
        <dbReference type="ARBA" id="ARBA00023049"/>
    </source>
</evidence>
<evidence type="ECO:0000256" key="1">
    <source>
        <dbReference type="ARBA" id="ARBA00022670"/>
    </source>
</evidence>
<keyword evidence="5 6" id="KW-0482">Metalloprotease</keyword>
<comment type="cofactor">
    <cofactor evidence="6">
        <name>Zn(2+)</name>
        <dbReference type="ChEBI" id="CHEBI:29105"/>
    </cofactor>
    <text evidence="6">Binds 1 zinc ion per subunit.</text>
</comment>
<dbReference type="InterPro" id="IPR055518">
    <property type="entry name" value="DUF7092"/>
</dbReference>
<dbReference type="PANTHER" id="PTHR22726:SF1">
    <property type="entry name" value="METALLOENDOPEPTIDASE OMA1, MITOCHONDRIAL"/>
    <property type="match status" value="1"/>
</dbReference>
<evidence type="ECO:0000256" key="3">
    <source>
        <dbReference type="ARBA" id="ARBA00022801"/>
    </source>
</evidence>
<sequence length="374" mass="40293">MRDPDGQIAATFYDGVTAARHPVRIAPTSDRLGLAILFEEPGRASVVWPFDRIRALADQAHRESLVLTLHTDSEDETPRDPARLVVADADAVAWFRRTRPSLFQRDVRPGNLRRVAIWLAAAAAAVLLMLYVILPGLADYLADHIPPEREIAFGRAVMTQVEYLFADGAVSLVCTDEKGQAALDLMTERLTAGQDIPYTLDVRVFDLAMPNAFTAPGGQIVIFRGLLDEAENAEEVAGVLAHEIGHAVHRDPTRLTLRAAGSAGILSVVLGDISGGTLLGVAGEHLMQASYTREAETAADAYALMLLNDSGIPAGPLADFFDRIAVLTDGMPEYLSSHPLSAGRAEAIRSGAWAEADAHVLGAEDWKSLRDICD</sequence>
<feature type="transmembrane region" description="Helical" evidence="7">
    <location>
        <begin position="115"/>
        <end position="134"/>
    </location>
</feature>
<evidence type="ECO:0000256" key="2">
    <source>
        <dbReference type="ARBA" id="ARBA00022723"/>
    </source>
</evidence>
<keyword evidence="4 6" id="KW-0862">Zinc</keyword>
<dbReference type="PANTHER" id="PTHR22726">
    <property type="entry name" value="METALLOENDOPEPTIDASE OMA1"/>
    <property type="match status" value="1"/>
</dbReference>
<keyword evidence="2" id="KW-0479">Metal-binding</keyword>
<dbReference type="Gene3D" id="3.30.2010.10">
    <property type="entry name" value="Metalloproteases ('zincins'), catalytic domain"/>
    <property type="match status" value="1"/>
</dbReference>
<keyword evidence="7" id="KW-1133">Transmembrane helix</keyword>
<dbReference type="Pfam" id="PF23368">
    <property type="entry name" value="DUF7092"/>
    <property type="match status" value="1"/>
</dbReference>
<evidence type="ECO:0000256" key="4">
    <source>
        <dbReference type="ARBA" id="ARBA00022833"/>
    </source>
</evidence>
<comment type="caution">
    <text evidence="10">The sequence shown here is derived from an EMBL/GenBank/DDBJ whole genome shotgun (WGS) entry which is preliminary data.</text>
</comment>
<gene>
    <name evidence="10" type="ORF">N5I32_19840</name>
</gene>
<keyword evidence="1 6" id="KW-0645">Protease</keyword>
<keyword evidence="11" id="KW-1185">Reference proteome</keyword>
<name>A0ABT2NW94_9RHOB</name>
<accession>A0ABT2NW94</accession>
<dbReference type="Proteomes" id="UP001205601">
    <property type="component" value="Unassembled WGS sequence"/>
</dbReference>